<dbReference type="PANTHER" id="PTHR12243:SF67">
    <property type="entry name" value="COREPRESSOR OF PANGOLIN, ISOFORM A-RELATED"/>
    <property type="match status" value="1"/>
</dbReference>
<dbReference type="InterPro" id="IPR039353">
    <property type="entry name" value="TF_Adf1"/>
</dbReference>
<dbReference type="InterPro" id="IPR006578">
    <property type="entry name" value="MADF-dom"/>
</dbReference>
<feature type="domain" description="MADF" evidence="2">
    <location>
        <begin position="11"/>
        <end position="95"/>
    </location>
</feature>
<dbReference type="RefSeq" id="XP_023947478.2">
    <property type="nucleotide sequence ID" value="XM_024091710.2"/>
</dbReference>
<feature type="compositionally biased region" description="Basic and acidic residues" evidence="1">
    <location>
        <begin position="269"/>
        <end position="281"/>
    </location>
</feature>
<feature type="region of interest" description="Disordered" evidence="1">
    <location>
        <begin position="112"/>
        <end position="164"/>
    </location>
</feature>
<proteinExistence type="predicted"/>
<accession>A0A6J1NRI2</accession>
<keyword evidence="3" id="KW-1185">Reference proteome</keyword>
<evidence type="ECO:0000256" key="1">
    <source>
        <dbReference type="SAM" id="MobiDB-lite"/>
    </source>
</evidence>
<sequence>MTEWSNEEVLTFLDYYKKEPCIWDPNNVDHKDKRKVADAWIRISKVTRVSVRDLKIKKETLMAAFRKHLKRKQESITSGAERVYEPIWFAYEMMESFLLPVYTLKLGLSSKMQSRSSDTATEEMVDEDEEEENDNSIASPSTSAAGTTPNRNKSTGKAHHRPVPDLAERQMAKAFSQLTRTLSQRQSTSADDDECDLYAKLLAKKMRELPKVERHLMMYEIDGLFVQKIKRRSFMHRSPSPQYYHSRPSSASSEYTAANRSHNPLTTNTRDRTTSADKNIDDSIIVYVADSSNPKPGIKIKTEENEEEESEKRSGSE</sequence>
<organism evidence="3 4">
    <name type="scientific">Bicyclus anynana</name>
    <name type="common">Squinting bush brown butterfly</name>
    <dbReference type="NCBI Taxonomy" id="110368"/>
    <lineage>
        <taxon>Eukaryota</taxon>
        <taxon>Metazoa</taxon>
        <taxon>Ecdysozoa</taxon>
        <taxon>Arthropoda</taxon>
        <taxon>Hexapoda</taxon>
        <taxon>Insecta</taxon>
        <taxon>Pterygota</taxon>
        <taxon>Neoptera</taxon>
        <taxon>Endopterygota</taxon>
        <taxon>Lepidoptera</taxon>
        <taxon>Glossata</taxon>
        <taxon>Ditrysia</taxon>
        <taxon>Papilionoidea</taxon>
        <taxon>Nymphalidae</taxon>
        <taxon>Satyrinae</taxon>
        <taxon>Satyrini</taxon>
        <taxon>Mycalesina</taxon>
        <taxon>Bicyclus</taxon>
    </lineage>
</organism>
<feature type="compositionally biased region" description="Polar residues" evidence="1">
    <location>
        <begin position="135"/>
        <end position="153"/>
    </location>
</feature>
<feature type="compositionally biased region" description="Acidic residues" evidence="1">
    <location>
        <begin position="120"/>
        <end position="134"/>
    </location>
</feature>
<dbReference type="GeneID" id="112052579"/>
<dbReference type="Pfam" id="PF10545">
    <property type="entry name" value="MADF_DNA_bdg"/>
    <property type="match status" value="1"/>
</dbReference>
<dbReference type="SMART" id="SM00595">
    <property type="entry name" value="MADF"/>
    <property type="match status" value="1"/>
</dbReference>
<evidence type="ECO:0000313" key="4">
    <source>
        <dbReference type="RefSeq" id="XP_023947478.2"/>
    </source>
</evidence>
<feature type="region of interest" description="Disordered" evidence="1">
    <location>
        <begin position="237"/>
        <end position="317"/>
    </location>
</feature>
<dbReference type="PROSITE" id="PS51029">
    <property type="entry name" value="MADF"/>
    <property type="match status" value="1"/>
</dbReference>
<dbReference type="OrthoDB" id="8121269at2759"/>
<dbReference type="PANTHER" id="PTHR12243">
    <property type="entry name" value="MADF DOMAIN TRANSCRIPTION FACTOR"/>
    <property type="match status" value="1"/>
</dbReference>
<dbReference type="KEGG" id="bany:112052579"/>
<name>A0A6J1NRI2_BICAN</name>
<dbReference type="Proteomes" id="UP001652582">
    <property type="component" value="Chromosome 16"/>
</dbReference>
<evidence type="ECO:0000313" key="3">
    <source>
        <dbReference type="Proteomes" id="UP001652582"/>
    </source>
</evidence>
<protein>
    <submittedName>
        <fullName evidence="4">Uncharacterized protein LOC112052579</fullName>
    </submittedName>
</protein>
<dbReference type="AlphaFoldDB" id="A0A6J1NRI2"/>
<evidence type="ECO:0000259" key="2">
    <source>
        <dbReference type="PROSITE" id="PS51029"/>
    </source>
</evidence>
<reference evidence="4" key="1">
    <citation type="submission" date="2025-08" db="UniProtKB">
        <authorList>
            <consortium name="RefSeq"/>
        </authorList>
    </citation>
    <scope>IDENTIFICATION</scope>
</reference>
<feature type="compositionally biased region" description="Polar residues" evidence="1">
    <location>
        <begin position="239"/>
        <end position="268"/>
    </location>
</feature>
<gene>
    <name evidence="4" type="primary">LOC112052579</name>
</gene>